<dbReference type="SMART" id="SM00164">
    <property type="entry name" value="TBC"/>
    <property type="match status" value="1"/>
</dbReference>
<keyword evidence="5" id="KW-1185">Reference proteome</keyword>
<evidence type="ECO:0000259" key="3">
    <source>
        <dbReference type="PROSITE" id="PS50086"/>
    </source>
</evidence>
<accession>A0ABQ8F5B9</accession>
<evidence type="ECO:0000313" key="5">
    <source>
        <dbReference type="Proteomes" id="UP001648503"/>
    </source>
</evidence>
<dbReference type="Gene3D" id="1.10.8.270">
    <property type="entry name" value="putative rabgap domain of human tbc1 domain family member 14 like domains"/>
    <property type="match status" value="1"/>
</dbReference>
<sequence length="804" mass="89222">MASLPLRREAWIRIVKDSLLSTDYLRDKGIAGAIADDEPRSLYWKIYLDIVPCISTEAWHLVLEKERRGYTDLKEKYIFDPTKLKEAADWSLNNPLSLAEDSPWKQYFVDLELRKLILQDVERTLPDQDMFRDTAIQTVLCSILFIWCKLNPDVSYRQGMHELLAIVYIVVNRDKLVNVDPLDSGDDALCIMFNADFVEHDTATIFFRIMRGVRSWYEVNEDQPCYVRHSDKRGSIPTKTIPIIATCKRIQNELLSSLDPELARHIDGHGIEPQLYGLRWLRLLFAREFTLPQVLTLWDGLLADDAGLSLAEWVAVAMLIFIRDRVLASDFASTMHTLMKYPALVNISSSEFISSAKGLRDQFHAKSLGTMLARQDGGTSGIGSAVSSARPRRSNPPWTNFDSAKRDSSQVGIVGSNESSKEDVFTRATVSSQDRSQMNGQLFIKLMRERDAQLIDDPDKVLDDLNYQRKNTVITSPQDTDGLVKIIEQVELIRKSLGEPLSMGDDSPKGCSQKYQKLRFVPVDVDSAGQSADMSNGGVKADTVSNTYTAADTSSSVMTRKTSEMIIGSIADISASDVSPRRRSLSSAQTLSRTTTLPSGTIGLQHSPIGIKSSDRVRSHGTELSQTLPTFSPLQQGASIQMLTHTPDYSSARLAQGADLVLGQVKAGFAGVNKVINGFFEDTSVLSHAHYPQTTPNAQPTQSTRIPACKAELRPDRTAEGYHDLHFPSRPESTNWVDSVLNTTESHVFTRTVPSVSLHMPSANPSIGRTSSIYPPMAPKSRPINSEDPLGVGAVSSKPSRIIK</sequence>
<proteinExistence type="predicted"/>
<feature type="region of interest" description="Disordered" evidence="2">
    <location>
        <begin position="777"/>
        <end position="804"/>
    </location>
</feature>
<feature type="domain" description="Rab-GAP TBC" evidence="3">
    <location>
        <begin position="34"/>
        <end position="305"/>
    </location>
</feature>
<organism evidence="4 5">
    <name type="scientific">Batrachochytrium salamandrivorans</name>
    <dbReference type="NCBI Taxonomy" id="1357716"/>
    <lineage>
        <taxon>Eukaryota</taxon>
        <taxon>Fungi</taxon>
        <taxon>Fungi incertae sedis</taxon>
        <taxon>Chytridiomycota</taxon>
        <taxon>Chytridiomycota incertae sedis</taxon>
        <taxon>Chytridiomycetes</taxon>
        <taxon>Rhizophydiales</taxon>
        <taxon>Rhizophydiales incertae sedis</taxon>
        <taxon>Batrachochytrium</taxon>
    </lineage>
</organism>
<feature type="region of interest" description="Disordered" evidence="2">
    <location>
        <begin position="375"/>
        <end position="431"/>
    </location>
</feature>
<keyword evidence="1" id="KW-0343">GTPase activation</keyword>
<evidence type="ECO:0000313" key="4">
    <source>
        <dbReference type="EMBL" id="KAH6592504.1"/>
    </source>
</evidence>
<dbReference type="Pfam" id="PF00566">
    <property type="entry name" value="RabGAP-TBC"/>
    <property type="match status" value="1"/>
</dbReference>
<gene>
    <name evidence="4" type="ORF">BASA50_008119</name>
</gene>
<dbReference type="EMBL" id="JAFCIX010000379">
    <property type="protein sequence ID" value="KAH6592504.1"/>
    <property type="molecule type" value="Genomic_DNA"/>
</dbReference>
<name>A0ABQ8F5B9_9FUNG</name>
<dbReference type="Proteomes" id="UP001648503">
    <property type="component" value="Unassembled WGS sequence"/>
</dbReference>
<protein>
    <recommendedName>
        <fullName evidence="3">Rab-GAP TBC domain-containing protein</fullName>
    </recommendedName>
</protein>
<dbReference type="InterPro" id="IPR035969">
    <property type="entry name" value="Rab-GAP_TBC_sf"/>
</dbReference>
<reference evidence="4 5" key="1">
    <citation type="submission" date="2021-02" db="EMBL/GenBank/DDBJ databases">
        <title>Variation within the Batrachochytrium salamandrivorans European outbreak.</title>
        <authorList>
            <person name="Kelly M."/>
            <person name="Pasmans F."/>
            <person name="Shea T.P."/>
            <person name="Munoz J.F."/>
            <person name="Carranza S."/>
            <person name="Cuomo C.A."/>
            <person name="Martel A."/>
        </authorList>
    </citation>
    <scope>NUCLEOTIDE SEQUENCE [LARGE SCALE GENOMIC DNA]</scope>
    <source>
        <strain evidence="4 5">AMFP18/2</strain>
    </source>
</reference>
<evidence type="ECO:0000256" key="2">
    <source>
        <dbReference type="SAM" id="MobiDB-lite"/>
    </source>
</evidence>
<dbReference type="Gene3D" id="1.10.472.80">
    <property type="entry name" value="Ypt/Rab-GAP domain of gyp1p, domain 3"/>
    <property type="match status" value="1"/>
</dbReference>
<dbReference type="InterPro" id="IPR000195">
    <property type="entry name" value="Rab-GAP-TBC_dom"/>
</dbReference>
<dbReference type="PANTHER" id="PTHR22957:SF337">
    <property type="entry name" value="TBC1 DOMAIN FAMILY MEMBER 5"/>
    <property type="match status" value="1"/>
</dbReference>
<dbReference type="PANTHER" id="PTHR22957">
    <property type="entry name" value="TBC1 DOMAIN FAMILY MEMBER GTPASE-ACTIVATING PROTEIN"/>
    <property type="match status" value="1"/>
</dbReference>
<dbReference type="PROSITE" id="PS50086">
    <property type="entry name" value="TBC_RABGAP"/>
    <property type="match status" value="1"/>
</dbReference>
<evidence type="ECO:0000256" key="1">
    <source>
        <dbReference type="ARBA" id="ARBA00022468"/>
    </source>
</evidence>
<dbReference type="SUPFAM" id="SSF47923">
    <property type="entry name" value="Ypt/Rab-GAP domain of gyp1p"/>
    <property type="match status" value="2"/>
</dbReference>
<comment type="caution">
    <text evidence="4">The sequence shown here is derived from an EMBL/GenBank/DDBJ whole genome shotgun (WGS) entry which is preliminary data.</text>
</comment>